<evidence type="ECO:0000313" key="4">
    <source>
        <dbReference type="EMBL" id="AVK04449.1"/>
    </source>
</evidence>
<gene>
    <name evidence="4" type="ORF">CSB93_5588</name>
</gene>
<dbReference type="InterPro" id="IPR011004">
    <property type="entry name" value="Trimer_LpxA-like_sf"/>
</dbReference>
<dbReference type="InterPro" id="IPR041561">
    <property type="entry name" value="PglD_N"/>
</dbReference>
<dbReference type="InterPro" id="IPR050179">
    <property type="entry name" value="Trans_hexapeptide_repeat"/>
</dbReference>
<evidence type="ECO:0000256" key="2">
    <source>
        <dbReference type="PIRSR" id="PIRSR620019-1"/>
    </source>
</evidence>
<dbReference type="PANTHER" id="PTHR43300:SF7">
    <property type="entry name" value="UDP-N-ACETYLBACILLOSAMINE N-ACETYLTRANSFERASE"/>
    <property type="match status" value="1"/>
</dbReference>
<keyword evidence="5" id="KW-1185">Reference proteome</keyword>
<evidence type="ECO:0000256" key="1">
    <source>
        <dbReference type="ARBA" id="ARBA00007274"/>
    </source>
</evidence>
<dbReference type="NCBIfam" id="TIGR03570">
    <property type="entry name" value="NeuD_NnaD"/>
    <property type="match status" value="1"/>
</dbReference>
<dbReference type="Proteomes" id="UP000238390">
    <property type="component" value="Chromosome"/>
</dbReference>
<dbReference type="Pfam" id="PF00132">
    <property type="entry name" value="Hexapep"/>
    <property type="match status" value="1"/>
</dbReference>
<dbReference type="CDD" id="cd03360">
    <property type="entry name" value="LbH_AT_putative"/>
    <property type="match status" value="1"/>
</dbReference>
<accession>A0A2R3IR96</accession>
<dbReference type="SUPFAM" id="SSF51161">
    <property type="entry name" value="Trimeric LpxA-like enzymes"/>
    <property type="match status" value="1"/>
</dbReference>
<dbReference type="Pfam" id="PF17836">
    <property type="entry name" value="PglD_N"/>
    <property type="match status" value="1"/>
</dbReference>
<dbReference type="PANTHER" id="PTHR43300">
    <property type="entry name" value="ACETYLTRANSFERASE"/>
    <property type="match status" value="1"/>
</dbReference>
<evidence type="ECO:0000313" key="5">
    <source>
        <dbReference type="Proteomes" id="UP000238390"/>
    </source>
</evidence>
<dbReference type="InterPro" id="IPR020019">
    <property type="entry name" value="AcTrfase_PglD-like"/>
</dbReference>
<feature type="site" description="Increases basicity of active site His" evidence="2">
    <location>
        <position position="140"/>
    </location>
</feature>
<dbReference type="InterPro" id="IPR001451">
    <property type="entry name" value="Hexapep"/>
</dbReference>
<reference evidence="4 5" key="1">
    <citation type="submission" date="2018-02" db="EMBL/GenBank/DDBJ databases">
        <title>FDA/CDC Antimicrobial Resistant Isolate Bank Genome Sequencing.</title>
        <authorList>
            <person name="Benahmed F.H."/>
            <person name="Lutgring J.D."/>
            <person name="Yoo B."/>
            <person name="Machado M."/>
            <person name="Brown A."/>
            <person name="McAllister G."/>
            <person name="Perry A."/>
            <person name="Halpin A.L."/>
            <person name="Vavikolanu K."/>
            <person name="Ott S."/>
            <person name="Zhao X."/>
            <person name="Tallon L.J."/>
            <person name="Sadzewicz L."/>
            <person name="Aluvathingal J."/>
            <person name="Nadendla S."/>
            <person name="Voskania-kordi A."/>
            <person name="Simonyan V."/>
            <person name="Patel J."/>
            <person name="Shawar R.M."/>
        </authorList>
    </citation>
    <scope>NUCLEOTIDE SEQUENCE [LARGE SCALE GENOMIC DNA]</scope>
    <source>
        <strain evidence="4 5">AR_0356</strain>
    </source>
</reference>
<protein>
    <submittedName>
        <fullName evidence="4">Sugar O-acyltransferase, sialic acid O-acetyltransferase NeuD family protein</fullName>
    </submittedName>
</protein>
<dbReference type="Gene3D" id="2.160.10.10">
    <property type="entry name" value="Hexapeptide repeat proteins"/>
    <property type="match status" value="1"/>
</dbReference>
<dbReference type="AlphaFoldDB" id="A0A2R3IR96"/>
<name>A0A2R3IR96_9PSED</name>
<sequence length="212" mass="21906">MRKKLIIVGAGGLGRVVYNVLANDAGFGEQYALAGFLDTRPDLRLPDDIAAPLLGSPLDYQVRPGEAFIPAVGDPGLRERLLAPLLAQGAELATYSEQAFIGARTRIGAGTFITPGAVLSVDSEIGRCVYIDTYVVLGHDVTIGDHAMLGAMTFLAGGVRVGHGASIHPRATIAKDVSIGDGATVGIGSVVVNDVPAGVTVFGNPARIIFSK</sequence>
<feature type="binding site" evidence="3">
    <location>
        <position position="73"/>
    </location>
    <ligand>
        <name>substrate</name>
    </ligand>
</feature>
<comment type="similarity">
    <text evidence="1">Belongs to the transferase hexapeptide repeat family.</text>
</comment>
<organism evidence="4 5">
    <name type="scientific">Pseudomonas paraeruginosa</name>
    <dbReference type="NCBI Taxonomy" id="2994495"/>
    <lineage>
        <taxon>Bacteria</taxon>
        <taxon>Pseudomonadati</taxon>
        <taxon>Pseudomonadota</taxon>
        <taxon>Gammaproteobacteria</taxon>
        <taxon>Pseudomonadales</taxon>
        <taxon>Pseudomonadaceae</taxon>
        <taxon>Pseudomonas</taxon>
    </lineage>
</organism>
<evidence type="ECO:0000256" key="3">
    <source>
        <dbReference type="PIRSR" id="PIRSR620019-2"/>
    </source>
</evidence>
<dbReference type="Gene3D" id="3.40.50.20">
    <property type="match status" value="1"/>
</dbReference>
<proteinExistence type="inferred from homology"/>
<dbReference type="RefSeq" id="WP_034079489.1">
    <property type="nucleotide sequence ID" value="NZ_CP027169.1"/>
</dbReference>
<feature type="active site" description="Proton acceptor" evidence="2">
    <location>
        <position position="139"/>
    </location>
</feature>
<dbReference type="EMBL" id="CP027169">
    <property type="protein sequence ID" value="AVK04449.1"/>
    <property type="molecule type" value="Genomic_DNA"/>
</dbReference>